<feature type="binding site" evidence="6">
    <location>
        <position position="312"/>
    </location>
    <ligand>
        <name>D-dopa</name>
        <dbReference type="ChEBI" id="CHEBI:149689"/>
    </ligand>
</feature>
<dbReference type="GO" id="GO:0003884">
    <property type="term" value="F:D-amino-acid oxidase activity"/>
    <property type="evidence" value="ECO:0007669"/>
    <property type="project" value="InterPro"/>
</dbReference>
<evidence type="ECO:0000313" key="9">
    <source>
        <dbReference type="Proteomes" id="UP001358614"/>
    </source>
</evidence>
<dbReference type="PANTHER" id="PTHR11530">
    <property type="entry name" value="D-AMINO ACID OXIDASE"/>
    <property type="match status" value="1"/>
</dbReference>
<protein>
    <recommendedName>
        <fullName evidence="7">FAD dependent oxidoreductase domain-containing protein</fullName>
    </recommendedName>
</protein>
<feature type="binding site" evidence="6">
    <location>
        <position position="359"/>
    </location>
    <ligand>
        <name>D-dopa</name>
        <dbReference type="ChEBI" id="CHEBI:149689"/>
    </ligand>
</feature>
<feature type="binding site" evidence="6">
    <location>
        <position position="246"/>
    </location>
    <ligand>
        <name>D-dopa</name>
        <dbReference type="ChEBI" id="CHEBI:149689"/>
    </ligand>
</feature>
<dbReference type="GO" id="GO:0019478">
    <property type="term" value="P:D-amino acid catabolic process"/>
    <property type="evidence" value="ECO:0007669"/>
    <property type="project" value="TreeGrafter"/>
</dbReference>
<feature type="binding site" evidence="6">
    <location>
        <position position="186"/>
    </location>
    <ligand>
        <name>FAD</name>
        <dbReference type="ChEBI" id="CHEBI:57692"/>
    </ligand>
</feature>
<dbReference type="Proteomes" id="UP001358614">
    <property type="component" value="Chromosome 1"/>
</dbReference>
<dbReference type="SUPFAM" id="SSF51971">
    <property type="entry name" value="Nucleotide-binding domain"/>
    <property type="match status" value="1"/>
</dbReference>
<dbReference type="SUPFAM" id="SSF54373">
    <property type="entry name" value="FAD-linked reductases, C-terminal domain"/>
    <property type="match status" value="1"/>
</dbReference>
<evidence type="ECO:0000313" key="8">
    <source>
        <dbReference type="EMBL" id="WWD01990.1"/>
    </source>
</evidence>
<evidence type="ECO:0000259" key="7">
    <source>
        <dbReference type="Pfam" id="PF01266"/>
    </source>
</evidence>
<dbReference type="InterPro" id="IPR006076">
    <property type="entry name" value="FAD-dep_OxRdtase"/>
</dbReference>
<evidence type="ECO:0000256" key="4">
    <source>
        <dbReference type="ARBA" id="ARBA00022827"/>
    </source>
</evidence>
<dbReference type="PIRSF" id="PIRSF000189">
    <property type="entry name" value="D-aa_oxidase"/>
    <property type="match status" value="1"/>
</dbReference>
<evidence type="ECO:0000256" key="5">
    <source>
        <dbReference type="ARBA" id="ARBA00023002"/>
    </source>
</evidence>
<evidence type="ECO:0000256" key="3">
    <source>
        <dbReference type="ARBA" id="ARBA00022630"/>
    </source>
</evidence>
<name>A0AAX4K8M3_9TREE</name>
<keyword evidence="5" id="KW-0560">Oxidoreductase</keyword>
<dbReference type="Gene3D" id="3.30.9.10">
    <property type="entry name" value="D-Amino Acid Oxidase, subunit A, domain 2"/>
    <property type="match status" value="1"/>
</dbReference>
<dbReference type="EMBL" id="CP144089">
    <property type="protein sequence ID" value="WWD01990.1"/>
    <property type="molecule type" value="Genomic_DNA"/>
</dbReference>
<proteinExistence type="inferred from homology"/>
<reference evidence="8 9" key="1">
    <citation type="submission" date="2024-01" db="EMBL/GenBank/DDBJ databases">
        <title>Comparative genomics of Cryptococcus and Kwoniella reveals pathogenesis evolution and contrasting modes of karyotype evolution via chromosome fusion or intercentromeric recombination.</title>
        <authorList>
            <person name="Coelho M.A."/>
            <person name="David-Palma M."/>
            <person name="Shea T."/>
            <person name="Bowers K."/>
            <person name="McGinley-Smith S."/>
            <person name="Mohammad A.W."/>
            <person name="Gnirke A."/>
            <person name="Yurkov A.M."/>
            <person name="Nowrousian M."/>
            <person name="Sun S."/>
            <person name="Cuomo C.A."/>
            <person name="Heitman J."/>
        </authorList>
    </citation>
    <scope>NUCLEOTIDE SEQUENCE [LARGE SCALE GENOMIC DNA]</scope>
    <source>
        <strain evidence="8 9">PYCC6329</strain>
    </source>
</reference>
<organism evidence="8 9">
    <name type="scientific">Kwoniella europaea PYCC6329</name>
    <dbReference type="NCBI Taxonomy" id="1423913"/>
    <lineage>
        <taxon>Eukaryota</taxon>
        <taxon>Fungi</taxon>
        <taxon>Dikarya</taxon>
        <taxon>Basidiomycota</taxon>
        <taxon>Agaricomycotina</taxon>
        <taxon>Tremellomycetes</taxon>
        <taxon>Tremellales</taxon>
        <taxon>Cryptococcaceae</taxon>
        <taxon>Kwoniella</taxon>
    </lineage>
</organism>
<evidence type="ECO:0000256" key="6">
    <source>
        <dbReference type="PIRSR" id="PIRSR000189-1"/>
    </source>
</evidence>
<dbReference type="GO" id="GO:0005737">
    <property type="term" value="C:cytoplasm"/>
    <property type="evidence" value="ECO:0007669"/>
    <property type="project" value="TreeGrafter"/>
</dbReference>
<dbReference type="Gene3D" id="3.40.50.720">
    <property type="entry name" value="NAD(P)-binding Rossmann-like Domain"/>
    <property type="match status" value="1"/>
</dbReference>
<accession>A0AAX4K8M3</accession>
<keyword evidence="4 6" id="KW-0274">FAD</keyword>
<dbReference type="GO" id="GO:0071949">
    <property type="term" value="F:FAD binding"/>
    <property type="evidence" value="ECO:0007669"/>
    <property type="project" value="InterPro"/>
</dbReference>
<keyword evidence="3" id="KW-0285">Flavoprotein</keyword>
<dbReference type="Pfam" id="PF01266">
    <property type="entry name" value="DAO"/>
    <property type="match status" value="1"/>
</dbReference>
<dbReference type="RefSeq" id="XP_066079957.1">
    <property type="nucleotide sequence ID" value="XM_066223860.1"/>
</dbReference>
<sequence>MYDAVVIGSGVVGLSIALELHNRGIKVAVVARDIADDSNSIGFASPWAGCNWYSFANGRSDPASDWDEITYKGLEKVAKERPDLCEKIPVWDVYSRKKKEEEKPWYKDLVTDYRDLEATPSNPLPGGKPYATNFKTWCLHAPNYTRYLGDKLRSSGVPLIRHRLSSLDEAYNLPSTGRVNLVINATGLGARSLIGVEDDKVYPARGQTVLVKAPWVKEQIFHVEGFFASKGQEGDETAKAPPQAAYIIPRPGPEGHVVLGGHYRVGDWSTCADLKEAERILKDCYNLCPRLAGPNGHSWRDIEVIAHNVGLRPAREGGARVELEHRQIGKKGFTSINPTTVNDDMGRKVAVVHAYGVGGAGFQNSMGLAVKVSDLAVGYLKSSSSNRARL</sequence>
<dbReference type="AlphaFoldDB" id="A0AAX4K8M3"/>
<dbReference type="KEGG" id="ker:91098832"/>
<evidence type="ECO:0000256" key="2">
    <source>
        <dbReference type="ARBA" id="ARBA00006730"/>
    </source>
</evidence>
<evidence type="ECO:0000256" key="1">
    <source>
        <dbReference type="ARBA" id="ARBA00001974"/>
    </source>
</evidence>
<dbReference type="InterPro" id="IPR023209">
    <property type="entry name" value="DAO"/>
</dbReference>
<dbReference type="PANTHER" id="PTHR11530:SF30">
    <property type="entry name" value="FAD DEPENDENT OXIDOREDUCTASE DOMAIN-CONTAINING PROTEIN"/>
    <property type="match status" value="1"/>
</dbReference>
<feature type="domain" description="FAD dependent oxidoreductase" evidence="7">
    <location>
        <begin position="3"/>
        <end position="374"/>
    </location>
</feature>
<dbReference type="GeneID" id="91098832"/>
<comment type="similarity">
    <text evidence="2">Belongs to the DAMOX/DASOX family.</text>
</comment>
<dbReference type="PROSITE" id="PS00677">
    <property type="entry name" value="DAO"/>
    <property type="match status" value="1"/>
</dbReference>
<comment type="cofactor">
    <cofactor evidence="1 6">
        <name>FAD</name>
        <dbReference type="ChEBI" id="CHEBI:57692"/>
    </cofactor>
</comment>
<dbReference type="InterPro" id="IPR006181">
    <property type="entry name" value="D-amino_acid_oxidase_CS"/>
</dbReference>
<keyword evidence="9" id="KW-1185">Reference proteome</keyword>
<gene>
    <name evidence="8" type="ORF">V865_000028</name>
</gene>